<evidence type="ECO:0000313" key="5">
    <source>
        <dbReference type="Proteomes" id="UP000472260"/>
    </source>
</evidence>
<evidence type="ECO:0000256" key="2">
    <source>
        <dbReference type="PROSITE-ProRule" id="PRU00196"/>
    </source>
</evidence>
<evidence type="ECO:0000259" key="3">
    <source>
        <dbReference type="PROSITE" id="PS50287"/>
    </source>
</evidence>
<dbReference type="GO" id="GO:0016020">
    <property type="term" value="C:membrane"/>
    <property type="evidence" value="ECO:0007669"/>
    <property type="project" value="InterPro"/>
</dbReference>
<dbReference type="Gene3D" id="3.10.250.10">
    <property type="entry name" value="SRCR-like domain"/>
    <property type="match status" value="3"/>
</dbReference>
<dbReference type="Proteomes" id="UP000472260">
    <property type="component" value="Unassembled WGS sequence"/>
</dbReference>
<keyword evidence="5" id="KW-1185">Reference proteome</keyword>
<comment type="caution">
    <text evidence="2">Lacks conserved residue(s) required for the propagation of feature annotation.</text>
</comment>
<dbReference type="Ensembl" id="ENSSANT00000080320.1">
    <property type="protein sequence ID" value="ENSSANP00000075561.1"/>
    <property type="gene ID" value="ENSSANG00000037666.1"/>
</dbReference>
<sequence length="290" mass="31705">QRRRIINVRLVNGTSHCAGRVEVLHRGQWGTVCGDFWDMADAAVVLVNGSRCSGRLEILHDQTWMSVCDAAFDQQDAEVVCRELDCGAPVQVLGAAAFDKGDTQMWTQEIRCRGNESQIHLCPTNSSHKHSCSHEYSVGLVCAVRLVGGNSRCAGRVEVLHRGQWGTVCGVDFDMADAAVVCRELDCGEPVDVVVDAHFGSGSGAIWPNRKLYTGSESTLKNCGSVQWGSYCISVIILKMQESSVRVICSKAHSIQCRGNESQIHLCPTSLYKNHCSDDHFQGLFCAGKE</sequence>
<feature type="domain" description="SRCR" evidence="3">
    <location>
        <begin position="144"/>
        <end position="250"/>
    </location>
</feature>
<dbReference type="FunFam" id="3.10.250.10:FF:000013">
    <property type="entry name" value="CD163 molecule like 1"/>
    <property type="match status" value="1"/>
</dbReference>
<protein>
    <recommendedName>
        <fullName evidence="3">SRCR domain-containing protein</fullName>
    </recommendedName>
</protein>
<dbReference type="InterPro" id="IPR001190">
    <property type="entry name" value="SRCR"/>
</dbReference>
<dbReference type="SUPFAM" id="SSF56487">
    <property type="entry name" value="SRCR-like"/>
    <property type="match status" value="3"/>
</dbReference>
<dbReference type="AlphaFoldDB" id="A0A671QXM1"/>
<organism evidence="4 5">
    <name type="scientific">Sinocyclocheilus anshuiensis</name>
    <dbReference type="NCBI Taxonomy" id="1608454"/>
    <lineage>
        <taxon>Eukaryota</taxon>
        <taxon>Metazoa</taxon>
        <taxon>Chordata</taxon>
        <taxon>Craniata</taxon>
        <taxon>Vertebrata</taxon>
        <taxon>Euteleostomi</taxon>
        <taxon>Actinopterygii</taxon>
        <taxon>Neopterygii</taxon>
        <taxon>Teleostei</taxon>
        <taxon>Ostariophysi</taxon>
        <taxon>Cypriniformes</taxon>
        <taxon>Cyprinidae</taxon>
        <taxon>Cyprininae</taxon>
        <taxon>Sinocyclocheilus</taxon>
    </lineage>
</organism>
<feature type="domain" description="SRCR" evidence="3">
    <location>
        <begin position="8"/>
        <end position="143"/>
    </location>
</feature>
<dbReference type="PRINTS" id="PR00258">
    <property type="entry name" value="SPERACTRCPTR"/>
</dbReference>
<dbReference type="PANTHER" id="PTHR48071">
    <property type="entry name" value="SRCR DOMAIN-CONTAINING PROTEIN"/>
    <property type="match status" value="1"/>
</dbReference>
<dbReference type="PANTHER" id="PTHR48071:SF18">
    <property type="entry name" value="DELETED IN MALIGNANT BRAIN TUMORS 1 PROTEIN-RELATED"/>
    <property type="match status" value="1"/>
</dbReference>
<dbReference type="FunFam" id="3.10.250.10:FF:000009">
    <property type="entry name" value="WC1"/>
    <property type="match status" value="1"/>
</dbReference>
<proteinExistence type="predicted"/>
<feature type="disulfide bond" evidence="2">
    <location>
        <begin position="81"/>
        <end position="142"/>
    </location>
</feature>
<name>A0A671QXM1_9TELE</name>
<evidence type="ECO:0000256" key="1">
    <source>
        <dbReference type="ARBA" id="ARBA00023157"/>
    </source>
</evidence>
<dbReference type="InterPro" id="IPR036772">
    <property type="entry name" value="SRCR-like_dom_sf"/>
</dbReference>
<keyword evidence="1 2" id="KW-1015">Disulfide bond</keyword>
<reference evidence="4" key="2">
    <citation type="submission" date="2025-09" db="UniProtKB">
        <authorList>
            <consortium name="Ensembl"/>
        </authorList>
    </citation>
    <scope>IDENTIFICATION</scope>
</reference>
<dbReference type="SMART" id="SM00202">
    <property type="entry name" value="SR"/>
    <property type="match status" value="2"/>
</dbReference>
<dbReference type="Pfam" id="PF00530">
    <property type="entry name" value="SRCR"/>
    <property type="match status" value="3"/>
</dbReference>
<evidence type="ECO:0000313" key="4">
    <source>
        <dbReference type="Ensembl" id="ENSSANP00000075561.1"/>
    </source>
</evidence>
<dbReference type="PROSITE" id="PS50287">
    <property type="entry name" value="SRCR_2"/>
    <property type="match status" value="2"/>
</dbReference>
<reference evidence="4" key="1">
    <citation type="submission" date="2025-08" db="UniProtKB">
        <authorList>
            <consortium name="Ensembl"/>
        </authorList>
    </citation>
    <scope>IDENTIFICATION</scope>
</reference>
<feature type="disulfide bond" evidence="2">
    <location>
        <begin position="112"/>
        <end position="122"/>
    </location>
</feature>
<accession>A0A671QXM1</accession>